<evidence type="ECO:0000313" key="1">
    <source>
        <dbReference type="EMBL" id="RCS49489.1"/>
    </source>
</evidence>
<dbReference type="AlphaFoldDB" id="A0A368KU79"/>
<organism evidence="1 2">
    <name type="scientific">Bremerella cremea</name>
    <dbReference type="NCBI Taxonomy" id="1031537"/>
    <lineage>
        <taxon>Bacteria</taxon>
        <taxon>Pseudomonadati</taxon>
        <taxon>Planctomycetota</taxon>
        <taxon>Planctomycetia</taxon>
        <taxon>Pirellulales</taxon>
        <taxon>Pirellulaceae</taxon>
        <taxon>Bremerella</taxon>
    </lineage>
</organism>
<evidence type="ECO:0000313" key="2">
    <source>
        <dbReference type="Proteomes" id="UP000253562"/>
    </source>
</evidence>
<protein>
    <submittedName>
        <fullName evidence="1">Uncharacterized protein</fullName>
    </submittedName>
</protein>
<accession>A0A368KU79</accession>
<name>A0A368KU79_9BACT</name>
<gene>
    <name evidence="1" type="ORF">DTL42_13270</name>
</gene>
<comment type="caution">
    <text evidence="1">The sequence shown here is derived from an EMBL/GenBank/DDBJ whole genome shotgun (WGS) entry which is preliminary data.</text>
</comment>
<dbReference type="Proteomes" id="UP000253562">
    <property type="component" value="Unassembled WGS sequence"/>
</dbReference>
<reference evidence="1 2" key="1">
    <citation type="submission" date="2018-07" db="EMBL/GenBank/DDBJ databases">
        <title>Comparative genomes isolates from brazilian mangrove.</title>
        <authorList>
            <person name="De Araujo J.E."/>
            <person name="Taketani R.G."/>
            <person name="Silva M.C.P."/>
            <person name="Lourenco M.V."/>
            <person name="Oliveira V.M."/>
            <person name="Andreote F.D."/>
        </authorList>
    </citation>
    <scope>NUCLEOTIDE SEQUENCE [LARGE SCALE GENOMIC DNA]</scope>
    <source>
        <strain evidence="1 2">HEX PRIS-MGV</strain>
    </source>
</reference>
<proteinExistence type="predicted"/>
<sequence>MRWKVLHEKHLVVDASMLERLKIERVIMVNLGFGKEIWLLKEKDCDIDHATRILQNAVVLKRNQTLPKELEQIKEVISIRFR</sequence>
<dbReference type="EMBL" id="QPEX01000024">
    <property type="protein sequence ID" value="RCS49489.1"/>
    <property type="molecule type" value="Genomic_DNA"/>
</dbReference>